<dbReference type="Pfam" id="PF00849">
    <property type="entry name" value="PseudoU_synth_2"/>
    <property type="match status" value="1"/>
</dbReference>
<dbReference type="GO" id="GO:0160142">
    <property type="term" value="F:23S rRNA pseudouridine(746) synthase activity"/>
    <property type="evidence" value="ECO:0007669"/>
    <property type="project" value="UniProtKB-EC"/>
</dbReference>
<dbReference type="Proteomes" id="UP001180487">
    <property type="component" value="Unassembled WGS sequence"/>
</dbReference>
<dbReference type="EC" id="5.4.99.28" evidence="2"/>
<dbReference type="GO" id="GO:0160151">
    <property type="term" value="F:tRNA pseudouridine(32) synthase activity"/>
    <property type="evidence" value="ECO:0007669"/>
    <property type="project" value="UniProtKB-EC"/>
</dbReference>
<reference evidence="2 3" key="1">
    <citation type="submission" date="2023-07" db="EMBL/GenBank/DDBJ databases">
        <title>Sorghum-associated microbial communities from plants grown in Nebraska, USA.</title>
        <authorList>
            <person name="Schachtman D."/>
        </authorList>
    </citation>
    <scope>NUCLEOTIDE SEQUENCE [LARGE SCALE GENOMIC DNA]</scope>
    <source>
        <strain evidence="2 3">BE313</strain>
    </source>
</reference>
<dbReference type="CDD" id="cd02558">
    <property type="entry name" value="PSRA_1"/>
    <property type="match status" value="1"/>
</dbReference>
<dbReference type="PANTHER" id="PTHR21600:SF84">
    <property type="entry name" value="PSEUDOURIDINE SYNTHASE RSUA_RLUA-LIKE DOMAIN-CONTAINING PROTEIN"/>
    <property type="match status" value="1"/>
</dbReference>
<dbReference type="InterPro" id="IPR050188">
    <property type="entry name" value="RluA_PseudoU_synthase"/>
</dbReference>
<accession>A0ABU2CAP0</accession>
<evidence type="ECO:0000259" key="1">
    <source>
        <dbReference type="Pfam" id="PF00849"/>
    </source>
</evidence>
<evidence type="ECO:0000313" key="3">
    <source>
        <dbReference type="Proteomes" id="UP001180487"/>
    </source>
</evidence>
<protein>
    <submittedName>
        <fullName evidence="2">tRNA pseudouridine32 synthase/23S rRNA pseudouridine746 synthase</fullName>
        <ecNumber evidence="2">5.4.99.28</ecNumber>
        <ecNumber evidence="2">5.4.99.29</ecNumber>
    </submittedName>
</protein>
<dbReference type="EC" id="5.4.99.29" evidence="2"/>
<dbReference type="InterPro" id="IPR006145">
    <property type="entry name" value="PsdUridine_synth_RsuA/RluA"/>
</dbReference>
<keyword evidence="3" id="KW-1185">Reference proteome</keyword>
<feature type="domain" description="Pseudouridine synthase RsuA/RluA-like" evidence="1">
    <location>
        <begin position="92"/>
        <end position="237"/>
    </location>
</feature>
<dbReference type="Gene3D" id="3.30.2350.10">
    <property type="entry name" value="Pseudouridine synthase"/>
    <property type="match status" value="1"/>
</dbReference>
<dbReference type="RefSeq" id="WP_310374423.1">
    <property type="nucleotide sequence ID" value="NZ_JAVDXT010000002.1"/>
</dbReference>
<gene>
    <name evidence="2" type="ORF">J2X19_003062</name>
</gene>
<dbReference type="InterPro" id="IPR020103">
    <property type="entry name" value="PsdUridine_synth_cat_dom_sf"/>
</dbReference>
<evidence type="ECO:0000313" key="2">
    <source>
        <dbReference type="EMBL" id="MDR7378383.1"/>
    </source>
</evidence>
<dbReference type="SUPFAM" id="SSF55120">
    <property type="entry name" value="Pseudouridine synthase"/>
    <property type="match status" value="1"/>
</dbReference>
<name>A0ABU2CAP0_9BURK</name>
<dbReference type="PANTHER" id="PTHR21600">
    <property type="entry name" value="MITOCHONDRIAL RNA PSEUDOURIDINE SYNTHASE"/>
    <property type="match status" value="1"/>
</dbReference>
<dbReference type="EMBL" id="JAVDXT010000002">
    <property type="protein sequence ID" value="MDR7378383.1"/>
    <property type="molecule type" value="Genomic_DNA"/>
</dbReference>
<organism evidence="2 3">
    <name type="scientific">Rhodoferax ferrireducens</name>
    <dbReference type="NCBI Taxonomy" id="192843"/>
    <lineage>
        <taxon>Bacteria</taxon>
        <taxon>Pseudomonadati</taxon>
        <taxon>Pseudomonadota</taxon>
        <taxon>Betaproteobacteria</taxon>
        <taxon>Burkholderiales</taxon>
        <taxon>Comamonadaceae</taxon>
        <taxon>Rhodoferax</taxon>
    </lineage>
</organism>
<sequence length="291" mass="33082">MIPTRDGVGPSTVGLPGGSWATVIDFFLQRFPTVDREVWLQRMRDGLVLDEQAQPVPPDAAYRPHTRLYYYRHLPQEPRIPFEAQVLFQDAHLVVVDKPHFLPTVPAGRFVQESLLVRLKQSLGIDSLAPLHRLDRETAGVTLFAIQPAERGLYHALFKQRDVHKHYEAIAPWRDGLPAVYRSQIVPGEPFFRYREAPGEPNSETHIALLERHGDWARYQLSPVTGRTHQLRVHMAALGVPICNDRFYPEVVNIADDDYSAPLQLLARSIAFADPISGQPRAFQSRYTLTV</sequence>
<comment type="caution">
    <text evidence="2">The sequence shown here is derived from an EMBL/GenBank/DDBJ whole genome shotgun (WGS) entry which is preliminary data.</text>
</comment>
<keyword evidence="2" id="KW-0413">Isomerase</keyword>
<proteinExistence type="predicted"/>